<dbReference type="RefSeq" id="WP_188944658.1">
    <property type="nucleotide sequence ID" value="NZ_BMNA01000015.1"/>
</dbReference>
<feature type="region of interest" description="Disordered" evidence="4">
    <location>
        <begin position="1"/>
        <end position="25"/>
    </location>
</feature>
<dbReference type="EMBL" id="BMNA01000015">
    <property type="protein sequence ID" value="GGM16208.1"/>
    <property type="molecule type" value="Genomic_DNA"/>
</dbReference>
<reference evidence="7" key="1">
    <citation type="journal article" date="2014" name="Int. J. Syst. Evol. Microbiol.">
        <title>Complete genome sequence of Corynebacterium casei LMG S-19264T (=DSM 44701T), isolated from a smear-ripened cheese.</title>
        <authorList>
            <consortium name="US DOE Joint Genome Institute (JGI-PGF)"/>
            <person name="Walter F."/>
            <person name="Albersmeier A."/>
            <person name="Kalinowski J."/>
            <person name="Ruckert C."/>
        </authorList>
    </citation>
    <scope>NUCLEOTIDE SEQUENCE</scope>
    <source>
        <strain evidence="7">CGMCC 4.7308</strain>
    </source>
</reference>
<organism evidence="7 8">
    <name type="scientific">Nakamurella endophytica</name>
    <dbReference type="NCBI Taxonomy" id="1748367"/>
    <lineage>
        <taxon>Bacteria</taxon>
        <taxon>Bacillati</taxon>
        <taxon>Actinomycetota</taxon>
        <taxon>Actinomycetes</taxon>
        <taxon>Nakamurellales</taxon>
        <taxon>Nakamurellaceae</taxon>
        <taxon>Nakamurella</taxon>
    </lineage>
</organism>
<evidence type="ECO:0000259" key="5">
    <source>
        <dbReference type="PROSITE" id="PS51898"/>
    </source>
</evidence>
<dbReference type="InterPro" id="IPR044068">
    <property type="entry name" value="CB"/>
</dbReference>
<dbReference type="Gene3D" id="1.10.443.10">
    <property type="entry name" value="Intergrase catalytic core"/>
    <property type="match status" value="1"/>
</dbReference>
<evidence type="ECO:0000256" key="3">
    <source>
        <dbReference type="PROSITE-ProRule" id="PRU01248"/>
    </source>
</evidence>
<evidence type="ECO:0000256" key="2">
    <source>
        <dbReference type="ARBA" id="ARBA00023172"/>
    </source>
</evidence>
<dbReference type="Gene3D" id="1.10.150.130">
    <property type="match status" value="1"/>
</dbReference>
<dbReference type="GO" id="GO:0006310">
    <property type="term" value="P:DNA recombination"/>
    <property type="evidence" value="ECO:0007669"/>
    <property type="project" value="UniProtKB-KW"/>
</dbReference>
<dbReference type="InterPro" id="IPR052925">
    <property type="entry name" value="Phage_Integrase-like_Recomb"/>
</dbReference>
<dbReference type="SUPFAM" id="SSF56349">
    <property type="entry name" value="DNA breaking-rejoining enzymes"/>
    <property type="match status" value="1"/>
</dbReference>
<dbReference type="PROSITE" id="PS51898">
    <property type="entry name" value="TYR_RECOMBINASE"/>
    <property type="match status" value="1"/>
</dbReference>
<dbReference type="AlphaFoldDB" id="A0A917TAC8"/>
<keyword evidence="8" id="KW-1185">Reference proteome</keyword>
<evidence type="ECO:0000259" key="6">
    <source>
        <dbReference type="PROSITE" id="PS51900"/>
    </source>
</evidence>
<keyword evidence="2" id="KW-0233">DNA recombination</keyword>
<evidence type="ECO:0000256" key="4">
    <source>
        <dbReference type="SAM" id="MobiDB-lite"/>
    </source>
</evidence>
<dbReference type="PANTHER" id="PTHR34605:SF3">
    <property type="entry name" value="P CELL-TYPE AGGLUTINATION PROTEIN MAP4-LIKE-RELATED"/>
    <property type="match status" value="1"/>
</dbReference>
<reference evidence="7" key="2">
    <citation type="submission" date="2020-09" db="EMBL/GenBank/DDBJ databases">
        <authorList>
            <person name="Sun Q."/>
            <person name="Zhou Y."/>
        </authorList>
    </citation>
    <scope>NUCLEOTIDE SEQUENCE</scope>
    <source>
        <strain evidence="7">CGMCC 4.7308</strain>
    </source>
</reference>
<gene>
    <name evidence="7" type="ORF">GCM10011594_40270</name>
</gene>
<sequence length="394" mass="42140">MTSSSTGLQLEGSGRESPPQLSGDAAARVWEAVDRSTASATKAAYRSDWARFERWCHEQGQAWLPAHPLTVAAYVTEAAGQQRPPGLGESGFAARWRYSPATLARWVSSINQFHTAAGLDAPGRAEVVRRALAGIRRARATPPARRAPLLLDDVKTLLETLRPAFHQWPAGVIARRDAALLLLGFATAARRSELVGLGVGDVAVHRVDGLHITVRRSKTDQEAKGTVKAVPYGRDPATCPPCAYTRWRQLLDTAAGLDPAEQRRPVMAALFQQAGDPGVDGHVCRVDLPAPLNPAAPLFPTVHKAGAVGVRAMSGQAVNEVLVRRAAAAGYPTAQIARLGGHSLRSGFVTEAFRRGADAHAIMRQTGHRNPAILETYAREHAPLVGNAVTRLGL</sequence>
<dbReference type="Proteomes" id="UP000655208">
    <property type="component" value="Unassembled WGS sequence"/>
</dbReference>
<evidence type="ECO:0000313" key="8">
    <source>
        <dbReference type="Proteomes" id="UP000655208"/>
    </source>
</evidence>
<proteinExistence type="predicted"/>
<feature type="domain" description="Tyr recombinase" evidence="5">
    <location>
        <begin position="144"/>
        <end position="391"/>
    </location>
</feature>
<accession>A0A917TAC8</accession>
<comment type="caution">
    <text evidence="7">The sequence shown here is derived from an EMBL/GenBank/DDBJ whole genome shotgun (WGS) entry which is preliminary data.</text>
</comment>
<keyword evidence="1 3" id="KW-0238">DNA-binding</keyword>
<name>A0A917TAC8_9ACTN</name>
<dbReference type="GO" id="GO:0015074">
    <property type="term" value="P:DNA integration"/>
    <property type="evidence" value="ECO:0007669"/>
    <property type="project" value="InterPro"/>
</dbReference>
<protein>
    <submittedName>
        <fullName evidence="7">Integrase</fullName>
    </submittedName>
</protein>
<dbReference type="CDD" id="cd00799">
    <property type="entry name" value="INT_Cre_C"/>
    <property type="match status" value="1"/>
</dbReference>
<dbReference type="PROSITE" id="PS51900">
    <property type="entry name" value="CB"/>
    <property type="match status" value="1"/>
</dbReference>
<dbReference type="InterPro" id="IPR002104">
    <property type="entry name" value="Integrase_catalytic"/>
</dbReference>
<dbReference type="InterPro" id="IPR010998">
    <property type="entry name" value="Integrase_recombinase_N"/>
</dbReference>
<dbReference type="SUPFAM" id="SSF47823">
    <property type="entry name" value="lambda integrase-like, N-terminal domain"/>
    <property type="match status" value="1"/>
</dbReference>
<feature type="domain" description="Core-binding (CB)" evidence="6">
    <location>
        <begin position="20"/>
        <end position="118"/>
    </location>
</feature>
<evidence type="ECO:0000313" key="7">
    <source>
        <dbReference type="EMBL" id="GGM16208.1"/>
    </source>
</evidence>
<dbReference type="PANTHER" id="PTHR34605">
    <property type="entry name" value="PHAGE_INTEGRASE DOMAIN-CONTAINING PROTEIN"/>
    <property type="match status" value="1"/>
</dbReference>
<dbReference type="InterPro" id="IPR011010">
    <property type="entry name" value="DNA_brk_join_enz"/>
</dbReference>
<evidence type="ECO:0000256" key="1">
    <source>
        <dbReference type="ARBA" id="ARBA00023125"/>
    </source>
</evidence>
<dbReference type="InterPro" id="IPR013762">
    <property type="entry name" value="Integrase-like_cat_sf"/>
</dbReference>
<dbReference type="GO" id="GO:0003677">
    <property type="term" value="F:DNA binding"/>
    <property type="evidence" value="ECO:0007669"/>
    <property type="project" value="UniProtKB-UniRule"/>
</dbReference>